<dbReference type="SUPFAM" id="SSF50242">
    <property type="entry name" value="TIMP-like"/>
    <property type="match status" value="1"/>
</dbReference>
<organism evidence="3">
    <name type="scientific">uncultured Solirubrobacteraceae bacterium</name>
    <dbReference type="NCBI Taxonomy" id="1162706"/>
    <lineage>
        <taxon>Bacteria</taxon>
        <taxon>Bacillati</taxon>
        <taxon>Actinomycetota</taxon>
        <taxon>Thermoleophilia</taxon>
        <taxon>Solirubrobacterales</taxon>
        <taxon>Solirubrobacteraceae</taxon>
        <taxon>environmental samples</taxon>
    </lineage>
</organism>
<feature type="chain" id="PRO_5038756443" description="Tissue inhibitor of metalloproteinase" evidence="2">
    <location>
        <begin position="24"/>
        <end position="293"/>
    </location>
</feature>
<keyword evidence="2" id="KW-0732">Signal</keyword>
<feature type="compositionally biased region" description="Basic and acidic residues" evidence="1">
    <location>
        <begin position="149"/>
        <end position="168"/>
    </location>
</feature>
<dbReference type="Gene3D" id="2.40.50.120">
    <property type="match status" value="1"/>
</dbReference>
<accession>A0A6J4SL90</accession>
<evidence type="ECO:0008006" key="4">
    <source>
        <dbReference type="Google" id="ProtNLM"/>
    </source>
</evidence>
<dbReference type="AlphaFoldDB" id="A0A6J4SL90"/>
<proteinExistence type="predicted"/>
<dbReference type="PROSITE" id="PS51257">
    <property type="entry name" value="PROKAR_LIPOPROTEIN"/>
    <property type="match status" value="1"/>
</dbReference>
<dbReference type="InterPro" id="IPR008993">
    <property type="entry name" value="TIMP-like_OB-fold"/>
</dbReference>
<evidence type="ECO:0000256" key="1">
    <source>
        <dbReference type="SAM" id="MobiDB-lite"/>
    </source>
</evidence>
<feature type="signal peptide" evidence="2">
    <location>
        <begin position="1"/>
        <end position="23"/>
    </location>
</feature>
<feature type="region of interest" description="Disordered" evidence="1">
    <location>
        <begin position="130"/>
        <end position="177"/>
    </location>
</feature>
<sequence length="293" mass="31019">MLRRFVVLLAVCAPLAATAPAWGCSCAAMSTQEKYAGADAAFIGTVESRKESDQAGPGFQRVVYTYVVEESFKQALGSKIEISTSTDGATCGFSAANGTRMAMVLHDRWRDAEGRHTSSNCNIVDAEELRRASKGSPPPGPPPPSDPGPDPRDPDPKSPEPRSPEPRSPEPSSPPAPAVRLLVAGRFGDARLLLRDGAGTTIARGAGRGRTVHMVACSGTRMVELAVVGGRRRIVTRRLPSLSVVSSRPARRSVRSVRCVDGRAVASTVRRADARVVKVPTARAAASICDDPR</sequence>
<evidence type="ECO:0000313" key="3">
    <source>
        <dbReference type="EMBL" id="CAA9502161.1"/>
    </source>
</evidence>
<dbReference type="EMBL" id="CADCVT010000200">
    <property type="protein sequence ID" value="CAA9502161.1"/>
    <property type="molecule type" value="Genomic_DNA"/>
</dbReference>
<evidence type="ECO:0000256" key="2">
    <source>
        <dbReference type="SAM" id="SignalP"/>
    </source>
</evidence>
<name>A0A6J4SL90_9ACTN</name>
<protein>
    <recommendedName>
        <fullName evidence="4">Tissue inhibitor of metalloproteinase</fullName>
    </recommendedName>
</protein>
<feature type="compositionally biased region" description="Pro residues" evidence="1">
    <location>
        <begin position="136"/>
        <end position="148"/>
    </location>
</feature>
<reference evidence="3" key="1">
    <citation type="submission" date="2020-02" db="EMBL/GenBank/DDBJ databases">
        <authorList>
            <person name="Meier V. D."/>
        </authorList>
    </citation>
    <scope>NUCLEOTIDE SEQUENCE</scope>
    <source>
        <strain evidence="3">AVDCRST_MAG85</strain>
    </source>
</reference>
<gene>
    <name evidence="3" type="ORF">AVDCRST_MAG85-1831</name>
</gene>